<sequence>MNTLMNKAYRAALLATVCSVISPFAATAAFAADPPAPSVIEGETDFAEAVLKDGVTTGPSVLQSAAAADPRKPVTPIFGPSIDDYAASDGQTTCPEGVRPGPLALEALLDQTYGDHTGYFLRACDVGGRSEHKEGRALDYMLNVNDADQKAVAESILNWLLATDRYGNKHANARRLGIMYLIWNRQIWHASEASAGWQPYSGESAHTDHIHFSFSWAGARKETTWWTAARPASSHDFDGDGDADLFTRNASTKALWLYKGAGNGSFEFGEQKEVWVGWGGYDIVVAPGDFDGDGDPDLIARNSTTKALWLYKGDGNGSFEFGEQKEIWAGWGGYDMIIAPGDFDGDGDPDLIARNSTTKAIWLYKGDGKGSFEFGEQKELWAGWGGYDMIIAPGDFDGDGDPDLIARNATTKAIWLYKGDGKGSFEFGEQKELWAGWGGYDMIIAPGDFDGDGDPDLIARNSTTKAIWLYKGDGNGSFEFGEQKELWAGWGVFDLIV</sequence>
<evidence type="ECO:0000313" key="4">
    <source>
        <dbReference type="EMBL" id="MBB4749880.1"/>
    </source>
</evidence>
<dbReference type="InterPro" id="IPR028994">
    <property type="entry name" value="Integrin_alpha_N"/>
</dbReference>
<proteinExistence type="predicted"/>
<dbReference type="Gene3D" id="2.130.10.130">
    <property type="entry name" value="Integrin alpha, N-terminal"/>
    <property type="match status" value="2"/>
</dbReference>
<accession>A0A7W7MHE9</accession>
<dbReference type="InterPro" id="IPR058593">
    <property type="entry name" value="ARB_07466-like_C"/>
</dbReference>
<dbReference type="PANTHER" id="PTHR46580">
    <property type="entry name" value="SENSOR KINASE-RELATED"/>
    <property type="match status" value="1"/>
</dbReference>
<organism evidence="4 5">
    <name type="scientific">Actinoplanes lobatus</name>
    <dbReference type="NCBI Taxonomy" id="113568"/>
    <lineage>
        <taxon>Bacteria</taxon>
        <taxon>Bacillati</taxon>
        <taxon>Actinomycetota</taxon>
        <taxon>Actinomycetes</taxon>
        <taxon>Micromonosporales</taxon>
        <taxon>Micromonosporaceae</taxon>
        <taxon>Actinoplanes</taxon>
    </lineage>
</organism>
<comment type="caution">
    <text evidence="4">The sequence shown here is derived from an EMBL/GenBank/DDBJ whole genome shotgun (WGS) entry which is preliminary data.</text>
</comment>
<name>A0A7W7MHE9_9ACTN</name>
<dbReference type="Pfam" id="PF13517">
    <property type="entry name" value="FG-GAP_3"/>
    <property type="match status" value="3"/>
</dbReference>
<dbReference type="InterPro" id="IPR013517">
    <property type="entry name" value="FG-GAP"/>
</dbReference>
<evidence type="ECO:0000256" key="1">
    <source>
        <dbReference type="ARBA" id="ARBA00022729"/>
    </source>
</evidence>
<dbReference type="EMBL" id="JACHNC010000001">
    <property type="protein sequence ID" value="MBB4749880.1"/>
    <property type="molecule type" value="Genomic_DNA"/>
</dbReference>
<dbReference type="AlphaFoldDB" id="A0A7W7MHE9"/>
<dbReference type="RefSeq" id="WP_188122129.1">
    <property type="nucleotide sequence ID" value="NZ_JACHNC010000001.1"/>
</dbReference>
<feature type="signal peptide" evidence="2">
    <location>
        <begin position="1"/>
        <end position="31"/>
    </location>
</feature>
<gene>
    <name evidence="4" type="ORF">BJ964_004041</name>
</gene>
<dbReference type="PANTHER" id="PTHR46580:SF4">
    <property type="entry name" value="ATP_GTP-BINDING PROTEIN"/>
    <property type="match status" value="1"/>
</dbReference>
<feature type="chain" id="PRO_5031361978" description="ARB-07466-like C-terminal domain-containing protein" evidence="2">
    <location>
        <begin position="32"/>
        <end position="497"/>
    </location>
</feature>
<keyword evidence="1 2" id="KW-0732">Signal</keyword>
<dbReference type="SUPFAM" id="SSF69318">
    <property type="entry name" value="Integrin alpha N-terminal domain"/>
    <property type="match status" value="1"/>
</dbReference>
<dbReference type="Proteomes" id="UP000590511">
    <property type="component" value="Unassembled WGS sequence"/>
</dbReference>
<feature type="domain" description="ARB-07466-like C-terminal" evidence="3">
    <location>
        <begin position="98"/>
        <end position="210"/>
    </location>
</feature>
<evidence type="ECO:0000256" key="2">
    <source>
        <dbReference type="SAM" id="SignalP"/>
    </source>
</evidence>
<evidence type="ECO:0000259" key="3">
    <source>
        <dbReference type="Pfam" id="PF26571"/>
    </source>
</evidence>
<protein>
    <recommendedName>
        <fullName evidence="3">ARB-07466-like C-terminal domain-containing protein</fullName>
    </recommendedName>
</protein>
<evidence type="ECO:0000313" key="5">
    <source>
        <dbReference type="Proteomes" id="UP000590511"/>
    </source>
</evidence>
<reference evidence="4 5" key="1">
    <citation type="submission" date="2020-08" db="EMBL/GenBank/DDBJ databases">
        <title>Sequencing the genomes of 1000 actinobacteria strains.</title>
        <authorList>
            <person name="Klenk H.-P."/>
        </authorList>
    </citation>
    <scope>NUCLEOTIDE SEQUENCE [LARGE SCALE GENOMIC DNA]</scope>
    <source>
        <strain evidence="4 5">DSM 43150</strain>
    </source>
</reference>
<dbReference type="Pfam" id="PF26571">
    <property type="entry name" value="VldE"/>
    <property type="match status" value="1"/>
</dbReference>